<evidence type="ECO:0000256" key="1">
    <source>
        <dbReference type="SAM" id="MobiDB-lite"/>
    </source>
</evidence>
<dbReference type="AlphaFoldDB" id="A0A067QQG3"/>
<feature type="compositionally biased region" description="Basic residues" evidence="1">
    <location>
        <begin position="28"/>
        <end position="44"/>
    </location>
</feature>
<accession>A0A067QQG3</accession>
<evidence type="ECO:0000313" key="2">
    <source>
        <dbReference type="EMBL" id="KDR12072.1"/>
    </source>
</evidence>
<dbReference type="InParanoid" id="A0A067QQG3"/>
<dbReference type="InterPro" id="IPR011009">
    <property type="entry name" value="Kinase-like_dom_sf"/>
</dbReference>
<dbReference type="Proteomes" id="UP000027135">
    <property type="component" value="Unassembled WGS sequence"/>
</dbReference>
<dbReference type="OMA" id="STVHERM"/>
<dbReference type="eggNOG" id="ENOG502QWJ5">
    <property type="taxonomic scope" value="Eukaryota"/>
</dbReference>
<protein>
    <recommendedName>
        <fullName evidence="4">Slowpoke-binding protein</fullName>
    </recommendedName>
</protein>
<feature type="compositionally biased region" description="Basic and acidic residues" evidence="1">
    <location>
        <begin position="9"/>
        <end position="27"/>
    </location>
</feature>
<reference evidence="2 3" key="1">
    <citation type="journal article" date="2014" name="Nat. Commun.">
        <title>Molecular traces of alternative social organization in a termite genome.</title>
        <authorList>
            <person name="Terrapon N."/>
            <person name="Li C."/>
            <person name="Robertson H.M."/>
            <person name="Ji L."/>
            <person name="Meng X."/>
            <person name="Booth W."/>
            <person name="Chen Z."/>
            <person name="Childers C.P."/>
            <person name="Glastad K.M."/>
            <person name="Gokhale K."/>
            <person name="Gowin J."/>
            <person name="Gronenberg W."/>
            <person name="Hermansen R.A."/>
            <person name="Hu H."/>
            <person name="Hunt B.G."/>
            <person name="Huylmans A.K."/>
            <person name="Khalil S.M."/>
            <person name="Mitchell R.D."/>
            <person name="Munoz-Torres M.C."/>
            <person name="Mustard J.A."/>
            <person name="Pan H."/>
            <person name="Reese J.T."/>
            <person name="Scharf M.E."/>
            <person name="Sun F."/>
            <person name="Vogel H."/>
            <person name="Xiao J."/>
            <person name="Yang W."/>
            <person name="Yang Z."/>
            <person name="Yang Z."/>
            <person name="Zhou J."/>
            <person name="Zhu J."/>
            <person name="Brent C.S."/>
            <person name="Elsik C.G."/>
            <person name="Goodisman M.A."/>
            <person name="Liberles D.A."/>
            <person name="Roe R.M."/>
            <person name="Vargo E.L."/>
            <person name="Vilcinskas A."/>
            <person name="Wang J."/>
            <person name="Bornberg-Bauer E."/>
            <person name="Korb J."/>
            <person name="Zhang G."/>
            <person name="Liebig J."/>
        </authorList>
    </citation>
    <scope>NUCLEOTIDE SEQUENCE [LARGE SCALE GENOMIC DNA]</scope>
    <source>
        <tissue evidence="2">Whole organism</tissue>
    </source>
</reference>
<proteinExistence type="predicted"/>
<keyword evidence="3" id="KW-1185">Reference proteome</keyword>
<organism evidence="2 3">
    <name type="scientific">Zootermopsis nevadensis</name>
    <name type="common">Dampwood termite</name>
    <dbReference type="NCBI Taxonomy" id="136037"/>
    <lineage>
        <taxon>Eukaryota</taxon>
        <taxon>Metazoa</taxon>
        <taxon>Ecdysozoa</taxon>
        <taxon>Arthropoda</taxon>
        <taxon>Hexapoda</taxon>
        <taxon>Insecta</taxon>
        <taxon>Pterygota</taxon>
        <taxon>Neoptera</taxon>
        <taxon>Polyneoptera</taxon>
        <taxon>Dictyoptera</taxon>
        <taxon>Blattodea</taxon>
        <taxon>Blattoidea</taxon>
        <taxon>Termitoidae</taxon>
        <taxon>Termopsidae</taxon>
        <taxon>Zootermopsis</taxon>
    </lineage>
</organism>
<evidence type="ECO:0000313" key="3">
    <source>
        <dbReference type="Proteomes" id="UP000027135"/>
    </source>
</evidence>
<dbReference type="SUPFAM" id="SSF56112">
    <property type="entry name" value="Protein kinase-like (PK-like)"/>
    <property type="match status" value="1"/>
</dbReference>
<name>A0A067QQG3_ZOONE</name>
<dbReference type="Gene3D" id="1.10.510.10">
    <property type="entry name" value="Transferase(Phosphotransferase) domain 1"/>
    <property type="match status" value="1"/>
</dbReference>
<dbReference type="EMBL" id="KK853049">
    <property type="protein sequence ID" value="KDR12072.1"/>
    <property type="molecule type" value="Genomic_DNA"/>
</dbReference>
<gene>
    <name evidence="2" type="ORF">L798_13376</name>
</gene>
<dbReference type="FunCoup" id="A0A067QQG3">
    <property type="interactions" value="94"/>
</dbReference>
<sequence length="336" mass="38601">MFNIYQSISRKEDGDKELQTTGHDRFCTHHQPRSYYRRRKRPMSRRAQSVSELQTRVPVSAKLGLRKQRSVSTDDEEGSSFIKTGIVSIPGERTPLLANRLDSLAKLFSRVTLSPNGTNNPNPRGSQRHGGRYEYTALEADSTVHERMELERKSRERAQNACQHYLRSCSRYALLHHLNDIGSRVDKHWFVVNDTSMKTERLLTLVPLSPNCAIECNANTRSTILELFLALQHPYIYPVLDLDFRDVSGQTYVILVLPFNNRGSLKDLIYKVRNPFRWQDDWSQKYGQRSAGLPVSQVQRLGRQILEALVFLKNRGFPPCSHLHSGNIILQNGVAR</sequence>
<evidence type="ECO:0008006" key="4">
    <source>
        <dbReference type="Google" id="ProtNLM"/>
    </source>
</evidence>
<feature type="region of interest" description="Disordered" evidence="1">
    <location>
        <begin position="1"/>
        <end position="54"/>
    </location>
</feature>